<evidence type="ECO:0000313" key="2">
    <source>
        <dbReference type="EMBL" id="KAF0510047.1"/>
    </source>
</evidence>
<dbReference type="Pfam" id="PF20162">
    <property type="entry name" value="Etd1"/>
    <property type="match status" value="1"/>
</dbReference>
<accession>A0A8H4ALJ7</accession>
<protein>
    <submittedName>
        <fullName evidence="2">Uncharacterized protein</fullName>
    </submittedName>
</protein>
<dbReference type="InterPro" id="IPR045342">
    <property type="entry name" value="Etd1"/>
</dbReference>
<dbReference type="GO" id="GO:1902412">
    <property type="term" value="P:regulation of mitotic cytokinesis"/>
    <property type="evidence" value="ECO:0007669"/>
    <property type="project" value="InterPro"/>
</dbReference>
<dbReference type="EMBL" id="WTPW01000451">
    <property type="protein sequence ID" value="KAF0510047.1"/>
    <property type="molecule type" value="Genomic_DNA"/>
</dbReference>
<feature type="compositionally biased region" description="Low complexity" evidence="1">
    <location>
        <begin position="334"/>
        <end position="345"/>
    </location>
</feature>
<comment type="caution">
    <text evidence="2">The sequence shown here is derived from an EMBL/GenBank/DDBJ whole genome shotgun (WGS) entry which is preliminary data.</text>
</comment>
<evidence type="ECO:0000313" key="3">
    <source>
        <dbReference type="Proteomes" id="UP000439903"/>
    </source>
</evidence>
<keyword evidence="3" id="KW-1185">Reference proteome</keyword>
<organism evidence="2 3">
    <name type="scientific">Gigaspora margarita</name>
    <dbReference type="NCBI Taxonomy" id="4874"/>
    <lineage>
        <taxon>Eukaryota</taxon>
        <taxon>Fungi</taxon>
        <taxon>Fungi incertae sedis</taxon>
        <taxon>Mucoromycota</taxon>
        <taxon>Glomeromycotina</taxon>
        <taxon>Glomeromycetes</taxon>
        <taxon>Diversisporales</taxon>
        <taxon>Gigasporaceae</taxon>
        <taxon>Gigaspora</taxon>
    </lineage>
</organism>
<feature type="region of interest" description="Disordered" evidence="1">
    <location>
        <begin position="328"/>
        <end position="373"/>
    </location>
</feature>
<proteinExistence type="predicted"/>
<dbReference type="Proteomes" id="UP000439903">
    <property type="component" value="Unassembled WGS sequence"/>
</dbReference>
<sequence>MSSQTFINSLVFSSSPTSTLGYVFGRHPKSKSLSRSISRMTLLPKSFLNTSKYPLERFKLLCSKNKKNKNWPVLKSKLPTTVFPMMNSSVCSDATSIRSFSALDRKSIPVQFSPENFNPSIINVESDDEEDWDTNIIGNYDSSRSKISLRRLQHHRCASSPSPSSSVITKGSHRRPAPSESWDDDFDLDNNEINVPFSVEEAQSSLRMDMSNIRDFASQVEELKLLHNEKLYFTSTIHSKMGRRWRTAFNRSTIKKYKDLENLFKQDWEEAKVIIDLSDVAQDKQPSTNDEKVKVDLERIPSERRAQVFKKIILEELGEDARNIISLDDDKENNNNNYSDSLSSSAGHTHSAKKQKLANGESSSYGSYNKGSTKRKENIRISLEIMPNLIDHLKKLQNRLSDHLNELKTLSK</sequence>
<reference evidence="2 3" key="1">
    <citation type="journal article" date="2019" name="Environ. Microbiol.">
        <title>At the nexus of three kingdoms: the genome of the mycorrhizal fungus Gigaspora margarita provides insights into plant, endobacterial and fungal interactions.</title>
        <authorList>
            <person name="Venice F."/>
            <person name="Ghignone S."/>
            <person name="Salvioli di Fossalunga A."/>
            <person name="Amselem J."/>
            <person name="Novero M."/>
            <person name="Xianan X."/>
            <person name="Sedzielewska Toro K."/>
            <person name="Morin E."/>
            <person name="Lipzen A."/>
            <person name="Grigoriev I.V."/>
            <person name="Henrissat B."/>
            <person name="Martin F.M."/>
            <person name="Bonfante P."/>
        </authorList>
    </citation>
    <scope>NUCLEOTIDE SEQUENCE [LARGE SCALE GENOMIC DNA]</scope>
    <source>
        <strain evidence="2 3">BEG34</strain>
    </source>
</reference>
<dbReference type="AlphaFoldDB" id="A0A8H4ALJ7"/>
<feature type="compositionally biased region" description="Polar residues" evidence="1">
    <location>
        <begin position="360"/>
        <end position="371"/>
    </location>
</feature>
<feature type="region of interest" description="Disordered" evidence="1">
    <location>
        <begin position="155"/>
        <end position="185"/>
    </location>
</feature>
<evidence type="ECO:0000256" key="1">
    <source>
        <dbReference type="SAM" id="MobiDB-lite"/>
    </source>
</evidence>
<gene>
    <name evidence="2" type="ORF">F8M41_018507</name>
</gene>
<dbReference type="GO" id="GO:0005096">
    <property type="term" value="F:GTPase activator activity"/>
    <property type="evidence" value="ECO:0007669"/>
    <property type="project" value="InterPro"/>
</dbReference>
<dbReference type="OrthoDB" id="5400650at2759"/>
<name>A0A8H4ALJ7_GIGMA</name>